<gene>
    <name evidence="10" type="ORF">H9703_09605</name>
</gene>
<dbReference type="GO" id="GO:0022857">
    <property type="term" value="F:transmembrane transporter activity"/>
    <property type="evidence" value="ECO:0007669"/>
    <property type="project" value="TreeGrafter"/>
</dbReference>
<accession>A0A9D2T5Q9</accession>
<reference evidence="10" key="1">
    <citation type="journal article" date="2021" name="PeerJ">
        <title>Extensive microbial diversity within the chicken gut microbiome revealed by metagenomics and culture.</title>
        <authorList>
            <person name="Gilroy R."/>
            <person name="Ravi A."/>
            <person name="Getino M."/>
            <person name="Pursley I."/>
            <person name="Horton D.L."/>
            <person name="Alikhan N.F."/>
            <person name="Baker D."/>
            <person name="Gharbi K."/>
            <person name="Hall N."/>
            <person name="Watson M."/>
            <person name="Adriaenssens E.M."/>
            <person name="Foster-Nyarko E."/>
            <person name="Jarju S."/>
            <person name="Secka A."/>
            <person name="Antonio M."/>
            <person name="Oren A."/>
            <person name="Chaudhuri R.R."/>
            <person name="La Ragione R."/>
            <person name="Hildebrand F."/>
            <person name="Pallen M.J."/>
        </authorList>
    </citation>
    <scope>NUCLEOTIDE SEQUENCE</scope>
    <source>
        <strain evidence="10">ChiSjej5B23-2810</strain>
    </source>
</reference>
<dbReference type="PANTHER" id="PTHR30572">
    <property type="entry name" value="MEMBRANE COMPONENT OF TRANSPORTER-RELATED"/>
    <property type="match status" value="1"/>
</dbReference>
<reference evidence="10" key="2">
    <citation type="submission" date="2021-04" db="EMBL/GenBank/DDBJ databases">
        <authorList>
            <person name="Gilroy R."/>
        </authorList>
    </citation>
    <scope>NUCLEOTIDE SEQUENCE</scope>
    <source>
        <strain evidence="10">ChiSjej5B23-2810</strain>
    </source>
</reference>
<evidence type="ECO:0000259" key="8">
    <source>
        <dbReference type="Pfam" id="PF02687"/>
    </source>
</evidence>
<name>A0A9D2T5Q9_9FIRM</name>
<comment type="subcellular location">
    <subcellularLocation>
        <location evidence="1">Cell membrane</location>
        <topology evidence="1">Multi-pass membrane protein</topology>
    </subcellularLocation>
</comment>
<dbReference type="GO" id="GO:0005886">
    <property type="term" value="C:plasma membrane"/>
    <property type="evidence" value="ECO:0007669"/>
    <property type="project" value="UniProtKB-SubCell"/>
</dbReference>
<evidence type="ECO:0000256" key="5">
    <source>
        <dbReference type="ARBA" id="ARBA00023136"/>
    </source>
</evidence>
<comment type="caution">
    <text evidence="10">The sequence shown here is derived from an EMBL/GenBank/DDBJ whole genome shotgun (WGS) entry which is preliminary data.</text>
</comment>
<dbReference type="AlphaFoldDB" id="A0A9D2T5Q9"/>
<dbReference type="InterPro" id="IPR003838">
    <property type="entry name" value="ABC3_permease_C"/>
</dbReference>
<dbReference type="Pfam" id="PF12704">
    <property type="entry name" value="MacB_PCD"/>
    <property type="match status" value="1"/>
</dbReference>
<evidence type="ECO:0000256" key="4">
    <source>
        <dbReference type="ARBA" id="ARBA00022989"/>
    </source>
</evidence>
<protein>
    <submittedName>
        <fullName evidence="10">ABC transporter permease</fullName>
    </submittedName>
</protein>
<feature type="transmembrane region" description="Helical" evidence="7">
    <location>
        <begin position="269"/>
        <end position="296"/>
    </location>
</feature>
<dbReference type="EMBL" id="DWWN01000067">
    <property type="protein sequence ID" value="HJC46366.1"/>
    <property type="molecule type" value="Genomic_DNA"/>
</dbReference>
<feature type="domain" description="MacB-like periplasmic core" evidence="9">
    <location>
        <begin position="21"/>
        <end position="239"/>
    </location>
</feature>
<dbReference type="PANTHER" id="PTHR30572:SF4">
    <property type="entry name" value="ABC TRANSPORTER PERMEASE YTRF"/>
    <property type="match status" value="1"/>
</dbReference>
<organism evidence="10 11">
    <name type="scientific">Candidatus Faecalibacterium faecigallinarum</name>
    <dbReference type="NCBI Taxonomy" id="2838577"/>
    <lineage>
        <taxon>Bacteria</taxon>
        <taxon>Bacillati</taxon>
        <taxon>Bacillota</taxon>
        <taxon>Clostridia</taxon>
        <taxon>Eubacteriales</taxon>
        <taxon>Oscillospiraceae</taxon>
        <taxon>Faecalibacterium</taxon>
    </lineage>
</organism>
<evidence type="ECO:0000313" key="10">
    <source>
        <dbReference type="EMBL" id="HJC46366.1"/>
    </source>
</evidence>
<dbReference type="InterPro" id="IPR050250">
    <property type="entry name" value="Macrolide_Exporter_MacB"/>
</dbReference>
<keyword evidence="3 7" id="KW-0812">Transmembrane</keyword>
<evidence type="ECO:0000256" key="6">
    <source>
        <dbReference type="ARBA" id="ARBA00038076"/>
    </source>
</evidence>
<feature type="domain" description="ABC3 transporter permease C-terminal" evidence="8">
    <location>
        <begin position="276"/>
        <end position="396"/>
    </location>
</feature>
<feature type="transmembrane region" description="Helical" evidence="7">
    <location>
        <begin position="361"/>
        <end position="386"/>
    </location>
</feature>
<feature type="transmembrane region" description="Helical" evidence="7">
    <location>
        <begin position="317"/>
        <end position="341"/>
    </location>
</feature>
<feature type="transmembrane region" description="Helical" evidence="7">
    <location>
        <begin position="21"/>
        <end position="42"/>
    </location>
</feature>
<evidence type="ECO:0000256" key="2">
    <source>
        <dbReference type="ARBA" id="ARBA00022475"/>
    </source>
</evidence>
<dbReference type="InterPro" id="IPR025857">
    <property type="entry name" value="MacB_PCD"/>
</dbReference>
<dbReference type="Proteomes" id="UP000823906">
    <property type="component" value="Unassembled WGS sequence"/>
</dbReference>
<proteinExistence type="inferred from homology"/>
<dbReference type="Pfam" id="PF02687">
    <property type="entry name" value="FtsX"/>
    <property type="match status" value="1"/>
</dbReference>
<comment type="similarity">
    <text evidence="6">Belongs to the ABC-4 integral membrane protein family.</text>
</comment>
<keyword evidence="2" id="KW-1003">Cell membrane</keyword>
<evidence type="ECO:0000256" key="7">
    <source>
        <dbReference type="SAM" id="Phobius"/>
    </source>
</evidence>
<evidence type="ECO:0000256" key="3">
    <source>
        <dbReference type="ARBA" id="ARBA00022692"/>
    </source>
</evidence>
<evidence type="ECO:0000313" key="11">
    <source>
        <dbReference type="Proteomes" id="UP000823906"/>
    </source>
</evidence>
<keyword evidence="4 7" id="KW-1133">Transmembrane helix</keyword>
<evidence type="ECO:0000256" key="1">
    <source>
        <dbReference type="ARBA" id="ARBA00004651"/>
    </source>
</evidence>
<evidence type="ECO:0000259" key="9">
    <source>
        <dbReference type="Pfam" id="PF12704"/>
    </source>
</evidence>
<keyword evidence="5 7" id="KW-0472">Membrane</keyword>
<sequence>MLLLDTFVLALKNIWSNKMRTILTMLGIIIGVTAVIVIVGLGNGMTESVRQSFSAMGINSMQVNIWGRNSSRNASVDYMYGVVEDHPQYLRDISPYLQVTGGQTVKEGRDTYRYTGVYGVNEDYTAMANYTMADGRGLQYMDIKENKYVCVIGDYLAREAFNGNAVGEDIKVGAYRFEIVGVLAAKGSDPELQEGGEDDRIYIPYTVAMKINKTNTVDTYTVIMADENVANQAKTTIEDALYAIYQDEDTYYVYSMSELLEQMNQTISMVVMVLTLIAGISLLVGGIGIMNIMLVSVSERTREIGIRKAMGARERTILFQFVVEAGTTSALGGVLGILLGYGLSAAATAVVPIIMPGEAVAISPGTNAVLVSFGISVGIGVVFGYLPARRAARLNPIEALRYE</sequence>